<dbReference type="SUPFAM" id="SSF47413">
    <property type="entry name" value="lambda repressor-like DNA-binding domains"/>
    <property type="match status" value="1"/>
</dbReference>
<feature type="domain" description="HTH lacI-type" evidence="4">
    <location>
        <begin position="2"/>
        <end position="58"/>
    </location>
</feature>
<keyword evidence="3" id="KW-0804">Transcription</keyword>
<dbReference type="Proteomes" id="UP000217215">
    <property type="component" value="Chromosome"/>
</dbReference>
<dbReference type="PROSITE" id="PS50932">
    <property type="entry name" value="HTH_LACI_2"/>
    <property type="match status" value="1"/>
</dbReference>
<dbReference type="InterPro" id="IPR046335">
    <property type="entry name" value="LacI/GalR-like_sensor"/>
</dbReference>
<evidence type="ECO:0000313" key="6">
    <source>
        <dbReference type="Proteomes" id="UP000217215"/>
    </source>
</evidence>
<name>A0A249KF27_9ACTN</name>
<keyword evidence="2" id="KW-0238">DNA-binding</keyword>
<sequence>MAGVVEIAEKAGVSPATVSRALRGLHHVNEATRSKIVAAAMELNYPLRSDLIPRELIQRTNRIGVIAPYLSRWYFAEAINGIEQSLREAGMDLLLYNFSQVEARQRIFQHKQLRGKVDALIVISMPPTDEEFESLLSLGIPITTIGFIHEGCTSVAIDDVMGGRVATKHLIDLGHREIAVLSGQRETAYNFDVSDNRTKGFIEVLNEVGAEWNPDFEIRGDFNIYTAEIAMEAFLQRKKLPTALFCHSDEMAFGALKAIRKKGLRVPEDMSVIGFDDHLIAQYVGLTTVAQPPQFEGQVAAAAAISEIAHPVSEHKNILVPLSLVVRDTTAAI</sequence>
<dbReference type="GO" id="GO:0000976">
    <property type="term" value="F:transcription cis-regulatory region binding"/>
    <property type="evidence" value="ECO:0007669"/>
    <property type="project" value="TreeGrafter"/>
</dbReference>
<keyword evidence="6" id="KW-1185">Reference proteome</keyword>
<dbReference type="GO" id="GO:0003700">
    <property type="term" value="F:DNA-binding transcription factor activity"/>
    <property type="evidence" value="ECO:0007669"/>
    <property type="project" value="TreeGrafter"/>
</dbReference>
<organism evidence="5 6">
    <name type="scientific">Candidatus Planktophila sulfonica</name>
    <dbReference type="NCBI Taxonomy" id="1884904"/>
    <lineage>
        <taxon>Bacteria</taxon>
        <taxon>Bacillati</taxon>
        <taxon>Actinomycetota</taxon>
        <taxon>Actinomycetes</taxon>
        <taxon>Candidatus Nanopelagicales</taxon>
        <taxon>Candidatus Nanopelagicaceae</taxon>
        <taxon>Candidatus Planktophila</taxon>
    </lineage>
</organism>
<dbReference type="Gene3D" id="3.40.50.2300">
    <property type="match status" value="2"/>
</dbReference>
<evidence type="ECO:0000256" key="3">
    <source>
        <dbReference type="ARBA" id="ARBA00023163"/>
    </source>
</evidence>
<reference evidence="5 6" key="1">
    <citation type="submission" date="2016-07" db="EMBL/GenBank/DDBJ databases">
        <title>High microdiversification within the ubiquitous acI lineage of Actinobacteria.</title>
        <authorList>
            <person name="Neuenschwander S.M."/>
            <person name="Salcher M."/>
            <person name="Ghai R."/>
            <person name="Pernthaler J."/>
        </authorList>
    </citation>
    <scope>NUCLEOTIDE SEQUENCE [LARGE SCALE GENOMIC DNA]</scope>
    <source>
        <strain evidence="5">MMS-IA-56</strain>
    </source>
</reference>
<dbReference type="CDD" id="cd06267">
    <property type="entry name" value="PBP1_LacI_sugar_binding-like"/>
    <property type="match status" value="1"/>
</dbReference>
<gene>
    <name evidence="5" type="ORF">A1sIA56_00070</name>
</gene>
<dbReference type="OrthoDB" id="3510266at2"/>
<dbReference type="SMART" id="SM00354">
    <property type="entry name" value="HTH_LACI"/>
    <property type="match status" value="1"/>
</dbReference>
<evidence type="ECO:0000256" key="2">
    <source>
        <dbReference type="ARBA" id="ARBA00023125"/>
    </source>
</evidence>
<accession>A0A249KF27</accession>
<dbReference type="InterPro" id="IPR010982">
    <property type="entry name" value="Lambda_DNA-bd_dom_sf"/>
</dbReference>
<dbReference type="PANTHER" id="PTHR30146:SF138">
    <property type="entry name" value="TRANSCRIPTIONAL REGULATORY PROTEIN"/>
    <property type="match status" value="1"/>
</dbReference>
<protein>
    <submittedName>
        <fullName evidence="5">Transcriptional regulator</fullName>
    </submittedName>
</protein>
<dbReference type="PROSITE" id="PS00356">
    <property type="entry name" value="HTH_LACI_1"/>
    <property type="match status" value="1"/>
</dbReference>
<dbReference type="Gene3D" id="1.10.260.40">
    <property type="entry name" value="lambda repressor-like DNA-binding domains"/>
    <property type="match status" value="1"/>
</dbReference>
<proteinExistence type="predicted"/>
<dbReference type="InterPro" id="IPR000843">
    <property type="entry name" value="HTH_LacI"/>
</dbReference>
<dbReference type="RefSeq" id="WP_095672938.1">
    <property type="nucleotide sequence ID" value="NZ_CP016773.1"/>
</dbReference>
<dbReference type="PANTHER" id="PTHR30146">
    <property type="entry name" value="LACI-RELATED TRANSCRIPTIONAL REPRESSOR"/>
    <property type="match status" value="1"/>
</dbReference>
<dbReference type="CDD" id="cd01392">
    <property type="entry name" value="HTH_LacI"/>
    <property type="match status" value="1"/>
</dbReference>
<evidence type="ECO:0000313" key="5">
    <source>
        <dbReference type="EMBL" id="ASY15346.1"/>
    </source>
</evidence>
<dbReference type="EMBL" id="CP016773">
    <property type="protein sequence ID" value="ASY15346.1"/>
    <property type="molecule type" value="Genomic_DNA"/>
</dbReference>
<dbReference type="InterPro" id="IPR028082">
    <property type="entry name" value="Peripla_BP_I"/>
</dbReference>
<dbReference type="Pfam" id="PF00356">
    <property type="entry name" value="LacI"/>
    <property type="match status" value="1"/>
</dbReference>
<evidence type="ECO:0000256" key="1">
    <source>
        <dbReference type="ARBA" id="ARBA00023015"/>
    </source>
</evidence>
<dbReference type="AlphaFoldDB" id="A0A249KF27"/>
<dbReference type="SUPFAM" id="SSF53822">
    <property type="entry name" value="Periplasmic binding protein-like I"/>
    <property type="match status" value="1"/>
</dbReference>
<dbReference type="Pfam" id="PF13377">
    <property type="entry name" value="Peripla_BP_3"/>
    <property type="match status" value="1"/>
</dbReference>
<keyword evidence="1" id="KW-0805">Transcription regulation</keyword>
<evidence type="ECO:0000259" key="4">
    <source>
        <dbReference type="PROSITE" id="PS50932"/>
    </source>
</evidence>
<dbReference type="KEGG" id="psuf:A1sIA56_00070"/>